<accession>A0ABD1XBX9</accession>
<reference evidence="2" key="1">
    <citation type="submission" date="2024-07" db="EMBL/GenBank/DDBJ databases">
        <title>Two chromosome-level genome assemblies of Korean endemic species Abeliophyllum distichum and Forsythia ovata (Oleaceae).</title>
        <authorList>
            <person name="Jang H."/>
        </authorList>
    </citation>
    <scope>NUCLEOTIDE SEQUENCE [LARGE SCALE GENOMIC DNA]</scope>
</reference>
<proteinExistence type="predicted"/>
<evidence type="ECO:0000313" key="1">
    <source>
        <dbReference type="EMBL" id="KAL2559481.1"/>
    </source>
</evidence>
<dbReference type="GO" id="GO:0016787">
    <property type="term" value="F:hydrolase activity"/>
    <property type="evidence" value="ECO:0007669"/>
    <property type="project" value="UniProtKB-KW"/>
</dbReference>
<dbReference type="EMBL" id="JBFOLJ010000001">
    <property type="protein sequence ID" value="KAL2559481.1"/>
    <property type="molecule type" value="Genomic_DNA"/>
</dbReference>
<gene>
    <name evidence="1" type="ORF">Fot_04220</name>
</gene>
<keyword evidence="1" id="KW-0378">Hydrolase</keyword>
<comment type="caution">
    <text evidence="1">The sequence shown here is derived from an EMBL/GenBank/DDBJ whole genome shotgun (WGS) entry which is preliminary data.</text>
</comment>
<protein>
    <submittedName>
        <fullName evidence="1">Nudix hydrolase 15</fullName>
    </submittedName>
</protein>
<name>A0ABD1XBX9_9LAMI</name>
<sequence>MKISFSLVHLALKETTQSLSTEVKLTGGKAKETSINDAKTTTREAKKEIGMDHSLVIVVTCTEPLLSKVCKILGHKKVETVMKRKMWLENYEDNTHCPRFCISNGGITGFSLLLWRIDKSQNTRRQVEFLHPMFQS</sequence>
<organism evidence="1 2">
    <name type="scientific">Forsythia ovata</name>
    <dbReference type="NCBI Taxonomy" id="205694"/>
    <lineage>
        <taxon>Eukaryota</taxon>
        <taxon>Viridiplantae</taxon>
        <taxon>Streptophyta</taxon>
        <taxon>Embryophyta</taxon>
        <taxon>Tracheophyta</taxon>
        <taxon>Spermatophyta</taxon>
        <taxon>Magnoliopsida</taxon>
        <taxon>eudicotyledons</taxon>
        <taxon>Gunneridae</taxon>
        <taxon>Pentapetalae</taxon>
        <taxon>asterids</taxon>
        <taxon>lamiids</taxon>
        <taxon>Lamiales</taxon>
        <taxon>Oleaceae</taxon>
        <taxon>Forsythieae</taxon>
        <taxon>Forsythia</taxon>
    </lineage>
</organism>
<evidence type="ECO:0000313" key="2">
    <source>
        <dbReference type="Proteomes" id="UP001604277"/>
    </source>
</evidence>
<dbReference type="AlphaFoldDB" id="A0ABD1XBX9"/>
<dbReference type="Proteomes" id="UP001604277">
    <property type="component" value="Unassembled WGS sequence"/>
</dbReference>
<keyword evidence="2" id="KW-1185">Reference proteome</keyword>